<accession>A0ABW1JKD7</accession>
<dbReference type="RefSeq" id="WP_345717704.1">
    <property type="nucleotide sequence ID" value="NZ_BAABFP010000007.1"/>
</dbReference>
<feature type="transmembrane region" description="Helical" evidence="1">
    <location>
        <begin position="12"/>
        <end position="35"/>
    </location>
</feature>
<proteinExistence type="predicted"/>
<keyword evidence="1" id="KW-0812">Transmembrane</keyword>
<organism evidence="2 3">
    <name type="scientific">Angustibacter luteus</name>
    <dbReference type="NCBI Taxonomy" id="658456"/>
    <lineage>
        <taxon>Bacteria</taxon>
        <taxon>Bacillati</taxon>
        <taxon>Actinomycetota</taxon>
        <taxon>Actinomycetes</taxon>
        <taxon>Kineosporiales</taxon>
        <taxon>Kineosporiaceae</taxon>
    </lineage>
</organism>
<sequence length="73" mass="7499">MGRHGLPPPRRAVPWELLGWGVFACLVAAIAVVWLGGSWTTALLVVLAGLLALGALAAVATSGSTRARRPPSN</sequence>
<protein>
    <recommendedName>
        <fullName evidence="4">DUF4175 domain-containing protein</fullName>
    </recommendedName>
</protein>
<keyword evidence="3" id="KW-1185">Reference proteome</keyword>
<evidence type="ECO:0000256" key="1">
    <source>
        <dbReference type="SAM" id="Phobius"/>
    </source>
</evidence>
<gene>
    <name evidence="2" type="ORF">ACFQDO_18760</name>
</gene>
<evidence type="ECO:0008006" key="4">
    <source>
        <dbReference type="Google" id="ProtNLM"/>
    </source>
</evidence>
<comment type="caution">
    <text evidence="2">The sequence shown here is derived from an EMBL/GenBank/DDBJ whole genome shotgun (WGS) entry which is preliminary data.</text>
</comment>
<name>A0ABW1JKD7_9ACTN</name>
<evidence type="ECO:0000313" key="2">
    <source>
        <dbReference type="EMBL" id="MFC6009178.1"/>
    </source>
</evidence>
<keyword evidence="1" id="KW-0472">Membrane</keyword>
<reference evidence="3" key="1">
    <citation type="journal article" date="2019" name="Int. J. Syst. Evol. Microbiol.">
        <title>The Global Catalogue of Microorganisms (GCM) 10K type strain sequencing project: providing services to taxonomists for standard genome sequencing and annotation.</title>
        <authorList>
            <consortium name="The Broad Institute Genomics Platform"/>
            <consortium name="The Broad Institute Genome Sequencing Center for Infectious Disease"/>
            <person name="Wu L."/>
            <person name="Ma J."/>
        </authorList>
    </citation>
    <scope>NUCLEOTIDE SEQUENCE [LARGE SCALE GENOMIC DNA]</scope>
    <source>
        <strain evidence="3">KACC 14249</strain>
    </source>
</reference>
<feature type="transmembrane region" description="Helical" evidence="1">
    <location>
        <begin position="41"/>
        <end position="60"/>
    </location>
</feature>
<evidence type="ECO:0000313" key="3">
    <source>
        <dbReference type="Proteomes" id="UP001596189"/>
    </source>
</evidence>
<dbReference type="Proteomes" id="UP001596189">
    <property type="component" value="Unassembled WGS sequence"/>
</dbReference>
<keyword evidence="1" id="KW-1133">Transmembrane helix</keyword>
<dbReference type="EMBL" id="JBHSRD010000008">
    <property type="protein sequence ID" value="MFC6009178.1"/>
    <property type="molecule type" value="Genomic_DNA"/>
</dbReference>